<evidence type="ECO:0000256" key="3">
    <source>
        <dbReference type="ARBA" id="ARBA00023004"/>
    </source>
</evidence>
<gene>
    <name evidence="5" type="ORF">A6A04_06870</name>
</gene>
<keyword evidence="6" id="KW-1185">Reference proteome</keyword>
<dbReference type="PANTHER" id="PTHR37164">
    <property type="entry name" value="BACTERIOHEMERYTHRIN"/>
    <property type="match status" value="1"/>
</dbReference>
<evidence type="ECO:0000256" key="2">
    <source>
        <dbReference type="ARBA" id="ARBA00022723"/>
    </source>
</evidence>
<dbReference type="Pfam" id="PF01814">
    <property type="entry name" value="Hemerythrin"/>
    <property type="match status" value="1"/>
</dbReference>
<comment type="caution">
    <text evidence="5">The sequence shown here is derived from an EMBL/GenBank/DDBJ whole genome shotgun (WGS) entry which is preliminary data.</text>
</comment>
<evidence type="ECO:0000256" key="1">
    <source>
        <dbReference type="ARBA" id="ARBA00010587"/>
    </source>
</evidence>
<evidence type="ECO:0000259" key="4">
    <source>
        <dbReference type="Pfam" id="PF01814"/>
    </source>
</evidence>
<dbReference type="InterPro" id="IPR012312">
    <property type="entry name" value="Hemerythrin-like"/>
</dbReference>
<evidence type="ECO:0000313" key="6">
    <source>
        <dbReference type="Proteomes" id="UP000078428"/>
    </source>
</evidence>
<accession>A0A178MAN1</accession>
<name>A0A178MAN1_9PROT</name>
<dbReference type="STRING" id="1285242.A6A04_06870"/>
<reference evidence="5 6" key="1">
    <citation type="submission" date="2016-04" db="EMBL/GenBank/DDBJ databases">
        <title>Draft genome sequence of freshwater magnetotactic bacteria Magnetospirillum marisnigri SP-1 and Magnetospirillum moscoviense BB-1.</title>
        <authorList>
            <person name="Koziaeva V."/>
            <person name="Dziuba M.V."/>
            <person name="Ivanov T.M."/>
            <person name="Kuznetsov B."/>
            <person name="Grouzdev D.S."/>
        </authorList>
    </citation>
    <scope>NUCLEOTIDE SEQUENCE [LARGE SCALE GENOMIC DNA]</scope>
    <source>
        <strain evidence="5 6">SP-1</strain>
    </source>
</reference>
<protein>
    <recommendedName>
        <fullName evidence="4">Hemerythrin-like domain-containing protein</fullName>
    </recommendedName>
</protein>
<keyword evidence="2" id="KW-0479">Metal-binding</keyword>
<organism evidence="5 6">
    <name type="scientific">Paramagnetospirillum marisnigri</name>
    <dbReference type="NCBI Taxonomy" id="1285242"/>
    <lineage>
        <taxon>Bacteria</taxon>
        <taxon>Pseudomonadati</taxon>
        <taxon>Pseudomonadota</taxon>
        <taxon>Alphaproteobacteria</taxon>
        <taxon>Rhodospirillales</taxon>
        <taxon>Magnetospirillaceae</taxon>
        <taxon>Paramagnetospirillum</taxon>
    </lineage>
</organism>
<sequence length="148" mass="16292">MGDDGGGFGLVAMRIFWQESMGFGLSGMDAEHRRLVTGLDNVCLALHGRNLGAAGHALADFIDIMTGHFSTEEDLLRRMGGDAAEHHLAVHRMTAELTENLRIAIEVDRSLERAEFLAAELVTQWIRRLFHEDAALAERIKALGEIPA</sequence>
<dbReference type="PANTHER" id="PTHR37164:SF1">
    <property type="entry name" value="BACTERIOHEMERYTHRIN"/>
    <property type="match status" value="1"/>
</dbReference>
<dbReference type="CDD" id="cd12107">
    <property type="entry name" value="Hemerythrin"/>
    <property type="match status" value="1"/>
</dbReference>
<dbReference type="InterPro" id="IPR050669">
    <property type="entry name" value="Hemerythrin"/>
</dbReference>
<evidence type="ECO:0000313" key="5">
    <source>
        <dbReference type="EMBL" id="OAN45613.1"/>
    </source>
</evidence>
<keyword evidence="3" id="KW-0408">Iron</keyword>
<dbReference type="SUPFAM" id="SSF47188">
    <property type="entry name" value="Hemerythrin-like"/>
    <property type="match status" value="1"/>
</dbReference>
<dbReference type="InterPro" id="IPR035938">
    <property type="entry name" value="Hemerythrin-like_sf"/>
</dbReference>
<comment type="similarity">
    <text evidence="1">Belongs to the hemerythrin family.</text>
</comment>
<dbReference type="AlphaFoldDB" id="A0A178MAN1"/>
<dbReference type="EMBL" id="LWQT01000098">
    <property type="protein sequence ID" value="OAN45613.1"/>
    <property type="molecule type" value="Genomic_DNA"/>
</dbReference>
<proteinExistence type="inferred from homology"/>
<dbReference type="Proteomes" id="UP000078428">
    <property type="component" value="Unassembled WGS sequence"/>
</dbReference>
<dbReference type="InterPro" id="IPR012827">
    <property type="entry name" value="Hemerythrin_metal-bd"/>
</dbReference>
<feature type="domain" description="Hemerythrin-like" evidence="4">
    <location>
        <begin position="27"/>
        <end position="138"/>
    </location>
</feature>
<dbReference type="Gene3D" id="1.20.120.50">
    <property type="entry name" value="Hemerythrin-like"/>
    <property type="match status" value="1"/>
</dbReference>
<dbReference type="GO" id="GO:0046872">
    <property type="term" value="F:metal ion binding"/>
    <property type="evidence" value="ECO:0007669"/>
    <property type="project" value="UniProtKB-KW"/>
</dbReference>